<accession>A0A4C1YWC5</accession>
<comment type="caution">
    <text evidence="2">The sequence shown here is derived from an EMBL/GenBank/DDBJ whole genome shotgun (WGS) entry which is preliminary data.</text>
</comment>
<evidence type="ECO:0000256" key="1">
    <source>
        <dbReference type="SAM" id="MobiDB-lite"/>
    </source>
</evidence>
<gene>
    <name evidence="2" type="ORF">EVAR_45576_1</name>
</gene>
<feature type="region of interest" description="Disordered" evidence="1">
    <location>
        <begin position="1"/>
        <end position="21"/>
    </location>
</feature>
<dbReference type="Proteomes" id="UP000299102">
    <property type="component" value="Unassembled WGS sequence"/>
</dbReference>
<organism evidence="2 3">
    <name type="scientific">Eumeta variegata</name>
    <name type="common">Bagworm moth</name>
    <name type="synonym">Eumeta japonica</name>
    <dbReference type="NCBI Taxonomy" id="151549"/>
    <lineage>
        <taxon>Eukaryota</taxon>
        <taxon>Metazoa</taxon>
        <taxon>Ecdysozoa</taxon>
        <taxon>Arthropoda</taxon>
        <taxon>Hexapoda</taxon>
        <taxon>Insecta</taxon>
        <taxon>Pterygota</taxon>
        <taxon>Neoptera</taxon>
        <taxon>Endopterygota</taxon>
        <taxon>Lepidoptera</taxon>
        <taxon>Glossata</taxon>
        <taxon>Ditrysia</taxon>
        <taxon>Tineoidea</taxon>
        <taxon>Psychidae</taxon>
        <taxon>Oiketicinae</taxon>
        <taxon>Eumeta</taxon>
    </lineage>
</organism>
<protein>
    <submittedName>
        <fullName evidence="2">Uncharacterized protein</fullName>
    </submittedName>
</protein>
<sequence>MLDRQEVLGSNPDHSEYAVSPTENPDVTIIIFKIPFEEYIKWQYDDMITQNVVTVAHGHSQLEGISLQCVAGLSVGIEYLMEGERSDEGGVNPPTPPYILLPIHYFSFIIFDERRGRSGPPQPTGLIGRNTA</sequence>
<name>A0A4C1YWC5_EUMVA</name>
<proteinExistence type="predicted"/>
<dbReference type="AlphaFoldDB" id="A0A4C1YWC5"/>
<evidence type="ECO:0000313" key="2">
    <source>
        <dbReference type="EMBL" id="GBP78687.1"/>
    </source>
</evidence>
<dbReference type="EMBL" id="BGZK01001380">
    <property type="protein sequence ID" value="GBP78687.1"/>
    <property type="molecule type" value="Genomic_DNA"/>
</dbReference>
<evidence type="ECO:0000313" key="3">
    <source>
        <dbReference type="Proteomes" id="UP000299102"/>
    </source>
</evidence>
<keyword evidence="3" id="KW-1185">Reference proteome</keyword>
<reference evidence="2 3" key="1">
    <citation type="journal article" date="2019" name="Commun. Biol.">
        <title>The bagworm genome reveals a unique fibroin gene that provides high tensile strength.</title>
        <authorList>
            <person name="Kono N."/>
            <person name="Nakamura H."/>
            <person name="Ohtoshi R."/>
            <person name="Tomita M."/>
            <person name="Numata K."/>
            <person name="Arakawa K."/>
        </authorList>
    </citation>
    <scope>NUCLEOTIDE SEQUENCE [LARGE SCALE GENOMIC DNA]</scope>
</reference>